<organism evidence="1">
    <name type="scientific">Anguilla anguilla</name>
    <name type="common">European freshwater eel</name>
    <name type="synonym">Muraena anguilla</name>
    <dbReference type="NCBI Taxonomy" id="7936"/>
    <lineage>
        <taxon>Eukaryota</taxon>
        <taxon>Metazoa</taxon>
        <taxon>Chordata</taxon>
        <taxon>Craniata</taxon>
        <taxon>Vertebrata</taxon>
        <taxon>Euteleostomi</taxon>
        <taxon>Actinopterygii</taxon>
        <taxon>Neopterygii</taxon>
        <taxon>Teleostei</taxon>
        <taxon>Anguilliformes</taxon>
        <taxon>Anguillidae</taxon>
        <taxon>Anguilla</taxon>
    </lineage>
</organism>
<proteinExistence type="predicted"/>
<accession>A0A0E9VSE5</accession>
<sequence>MTNCPAPSFLPGRRLVTFSLPRCH</sequence>
<name>A0A0E9VSE5_ANGAN</name>
<dbReference type="EMBL" id="GBXM01028297">
    <property type="protein sequence ID" value="JAH80280.1"/>
    <property type="molecule type" value="Transcribed_RNA"/>
</dbReference>
<reference evidence="1" key="2">
    <citation type="journal article" date="2015" name="Fish Shellfish Immunol.">
        <title>Early steps in the European eel (Anguilla anguilla)-Vibrio vulnificus interaction in the gills: Role of the RtxA13 toxin.</title>
        <authorList>
            <person name="Callol A."/>
            <person name="Pajuelo D."/>
            <person name="Ebbesson L."/>
            <person name="Teles M."/>
            <person name="MacKenzie S."/>
            <person name="Amaro C."/>
        </authorList>
    </citation>
    <scope>NUCLEOTIDE SEQUENCE</scope>
</reference>
<evidence type="ECO:0000313" key="1">
    <source>
        <dbReference type="EMBL" id="JAH80280.1"/>
    </source>
</evidence>
<dbReference type="AlphaFoldDB" id="A0A0E9VSE5"/>
<reference evidence="1" key="1">
    <citation type="submission" date="2014-11" db="EMBL/GenBank/DDBJ databases">
        <authorList>
            <person name="Amaro Gonzalez C."/>
        </authorList>
    </citation>
    <scope>NUCLEOTIDE SEQUENCE</scope>
</reference>
<protein>
    <submittedName>
        <fullName evidence="1">Uncharacterized protein</fullName>
    </submittedName>
</protein>